<accession>A0A4V2QGQ4</accession>
<dbReference type="Proteomes" id="UP000295008">
    <property type="component" value="Unassembled WGS sequence"/>
</dbReference>
<feature type="signal peptide" evidence="2">
    <location>
        <begin position="1"/>
        <end position="23"/>
    </location>
</feature>
<evidence type="ECO:0000313" key="3">
    <source>
        <dbReference type="EMBL" id="TCL76537.1"/>
    </source>
</evidence>
<keyword evidence="2" id="KW-0732">Signal</keyword>
<gene>
    <name evidence="3" type="ORF">EDC14_1002296</name>
</gene>
<name>A0A4V2QGQ4_HYDET</name>
<protein>
    <recommendedName>
        <fullName evidence="5">LPP20 lipoprotein</fullName>
    </recommendedName>
</protein>
<sequence>MQKRLIPWLLATSLAAGSLGVWAAPAQRPPGSGPPHSRPPAQAAPARPAPKNDRLEADARRVIQRTALVLTQAQQAAGRGRRYQGLARAIAHQQLARQLFGRGAYRDAINHSLRARDLAFGILRENAGKIRADLRWNEAEQGYAKERPADAELDRGLEPSQMGPDRDAVHIRIELNI</sequence>
<comment type="caution">
    <text evidence="3">The sequence shown here is derived from an EMBL/GenBank/DDBJ whole genome shotgun (WGS) entry which is preliminary data.</text>
</comment>
<reference evidence="3 4" key="1">
    <citation type="submission" date="2019-03" db="EMBL/GenBank/DDBJ databases">
        <title>Genomic Encyclopedia of Type Strains, Phase IV (KMG-IV): sequencing the most valuable type-strain genomes for metagenomic binning, comparative biology and taxonomic classification.</title>
        <authorList>
            <person name="Goeker M."/>
        </authorList>
    </citation>
    <scope>NUCLEOTIDE SEQUENCE [LARGE SCALE GENOMIC DNA]</scope>
    <source>
        <strain evidence="3 4">LX-B</strain>
    </source>
</reference>
<proteinExistence type="predicted"/>
<dbReference type="RefSeq" id="WP_132012705.1">
    <property type="nucleotide sequence ID" value="NZ_SLUN01000002.1"/>
</dbReference>
<evidence type="ECO:0000313" key="4">
    <source>
        <dbReference type="Proteomes" id="UP000295008"/>
    </source>
</evidence>
<evidence type="ECO:0008006" key="5">
    <source>
        <dbReference type="Google" id="ProtNLM"/>
    </source>
</evidence>
<dbReference type="EMBL" id="SLUN01000002">
    <property type="protein sequence ID" value="TCL76537.1"/>
    <property type="molecule type" value="Genomic_DNA"/>
</dbReference>
<feature type="chain" id="PRO_5020388334" description="LPP20 lipoprotein" evidence="2">
    <location>
        <begin position="24"/>
        <end position="177"/>
    </location>
</feature>
<evidence type="ECO:0000256" key="2">
    <source>
        <dbReference type="SAM" id="SignalP"/>
    </source>
</evidence>
<evidence type="ECO:0000256" key="1">
    <source>
        <dbReference type="SAM" id="MobiDB-lite"/>
    </source>
</evidence>
<dbReference type="AlphaFoldDB" id="A0A4V2QGQ4"/>
<feature type="region of interest" description="Disordered" evidence="1">
    <location>
        <begin position="25"/>
        <end position="52"/>
    </location>
</feature>
<feature type="compositionally biased region" description="Pro residues" evidence="1">
    <location>
        <begin position="27"/>
        <end position="38"/>
    </location>
</feature>
<organism evidence="3 4">
    <name type="scientific">Hydrogenispora ethanolica</name>
    <dbReference type="NCBI Taxonomy" id="1082276"/>
    <lineage>
        <taxon>Bacteria</taxon>
        <taxon>Bacillati</taxon>
        <taxon>Bacillota</taxon>
        <taxon>Hydrogenispora</taxon>
    </lineage>
</organism>
<keyword evidence="4" id="KW-1185">Reference proteome</keyword>